<dbReference type="EMBL" id="JACHOR010000006">
    <property type="protein sequence ID" value="MBB5747589.1"/>
    <property type="molecule type" value="Genomic_DNA"/>
</dbReference>
<evidence type="ECO:0000313" key="1">
    <source>
        <dbReference type="EMBL" id="MBB5747589.1"/>
    </source>
</evidence>
<proteinExistence type="predicted"/>
<dbReference type="Proteomes" id="UP000545037">
    <property type="component" value="Unassembled WGS sequence"/>
</dbReference>
<evidence type="ECO:0000313" key="2">
    <source>
        <dbReference type="Proteomes" id="UP000545037"/>
    </source>
</evidence>
<sequence length="25" mass="2673">MIDDTVPLASARAQGMQEYEGYAGV</sequence>
<dbReference type="AlphaFoldDB" id="A0A7W9CLB3"/>
<protein>
    <submittedName>
        <fullName evidence="1">Uncharacterized protein</fullName>
    </submittedName>
</protein>
<name>A0A7W9CLB3_9CAUL</name>
<comment type="caution">
    <text evidence="1">The sequence shown here is derived from an EMBL/GenBank/DDBJ whole genome shotgun (WGS) entry which is preliminary data.</text>
</comment>
<reference evidence="1 2" key="1">
    <citation type="submission" date="2020-08" db="EMBL/GenBank/DDBJ databases">
        <title>Genomic Encyclopedia of Type Strains, Phase IV (KMG-IV): sequencing the most valuable type-strain genomes for metagenomic binning, comparative biology and taxonomic classification.</title>
        <authorList>
            <person name="Goeker M."/>
        </authorList>
    </citation>
    <scope>NUCLEOTIDE SEQUENCE [LARGE SCALE GENOMIC DNA]</scope>
    <source>
        <strain evidence="1 2">DSM 4737</strain>
    </source>
</reference>
<keyword evidence="2" id="KW-1185">Reference proteome</keyword>
<organism evidence="1 2">
    <name type="scientific">Brevundimonas variabilis</name>
    <dbReference type="NCBI Taxonomy" id="74312"/>
    <lineage>
        <taxon>Bacteria</taxon>
        <taxon>Pseudomonadati</taxon>
        <taxon>Pseudomonadota</taxon>
        <taxon>Alphaproteobacteria</taxon>
        <taxon>Caulobacterales</taxon>
        <taxon>Caulobacteraceae</taxon>
        <taxon>Brevundimonas</taxon>
    </lineage>
</organism>
<gene>
    <name evidence="1" type="ORF">GGR13_003217</name>
</gene>
<accession>A0A7W9CLB3</accession>